<dbReference type="Proteomes" id="UP000033054">
    <property type="component" value="Chromosome"/>
</dbReference>
<organism evidence="2 3">
    <name type="scientific">Spirosoma radiotolerans</name>
    <dbReference type="NCBI Taxonomy" id="1379870"/>
    <lineage>
        <taxon>Bacteria</taxon>
        <taxon>Pseudomonadati</taxon>
        <taxon>Bacteroidota</taxon>
        <taxon>Cytophagia</taxon>
        <taxon>Cytophagales</taxon>
        <taxon>Cytophagaceae</taxon>
        <taxon>Spirosoma</taxon>
    </lineage>
</organism>
<accession>A0A0E3ZT11</accession>
<name>A0A0E3ZT11_9BACT</name>
<protein>
    <recommendedName>
        <fullName evidence="4">DUF2281 domain-containing protein</fullName>
    </recommendedName>
</protein>
<dbReference type="EMBL" id="CP010429">
    <property type="protein sequence ID" value="AKD53533.1"/>
    <property type="molecule type" value="Genomic_DNA"/>
</dbReference>
<evidence type="ECO:0000313" key="3">
    <source>
        <dbReference type="Proteomes" id="UP000033054"/>
    </source>
</evidence>
<proteinExistence type="predicted"/>
<dbReference type="STRING" id="1379870.SD10_00075"/>
<evidence type="ECO:0000256" key="1">
    <source>
        <dbReference type="SAM" id="MobiDB-lite"/>
    </source>
</evidence>
<sequence length="64" mass="7252">MKMARLSGTKPPYSKTDKSNCDLFGGKLTFSNQSEKNRQGGSMKGEVWISDQFNEPLDDLNEYM</sequence>
<dbReference type="AlphaFoldDB" id="A0A0E3ZT11"/>
<keyword evidence="3" id="KW-1185">Reference proteome</keyword>
<dbReference type="HOGENOM" id="CLU_2865565_0_0_10"/>
<reference evidence="2 3" key="1">
    <citation type="journal article" date="2014" name="Curr. Microbiol.">
        <title>Spirosoma radiotolerans sp. nov., a gamma-radiation-resistant bacterium isolated from gamma ray-irradiated soil.</title>
        <authorList>
            <person name="Lee J.J."/>
            <person name="Srinivasan S."/>
            <person name="Lim S."/>
            <person name="Joe M."/>
            <person name="Im S."/>
            <person name="Bae S.I."/>
            <person name="Park K.R."/>
            <person name="Han J.H."/>
            <person name="Park S.H."/>
            <person name="Joo B.M."/>
            <person name="Park S.J."/>
            <person name="Kim M.K."/>
        </authorList>
    </citation>
    <scope>NUCLEOTIDE SEQUENCE [LARGE SCALE GENOMIC DNA]</scope>
    <source>
        <strain evidence="2 3">DG5A</strain>
    </source>
</reference>
<dbReference type="PATRIC" id="fig|1379870.5.peg.16"/>
<gene>
    <name evidence="2" type="ORF">SD10_00075</name>
</gene>
<evidence type="ECO:0000313" key="2">
    <source>
        <dbReference type="EMBL" id="AKD53533.1"/>
    </source>
</evidence>
<dbReference type="KEGG" id="srd:SD10_00075"/>
<evidence type="ECO:0008006" key="4">
    <source>
        <dbReference type="Google" id="ProtNLM"/>
    </source>
</evidence>
<feature type="region of interest" description="Disordered" evidence="1">
    <location>
        <begin position="1"/>
        <end position="20"/>
    </location>
</feature>